<sequence>MFSPIKSRRPGPSRSNAPPRSSGPSPGDYSPSPDESDDFPPAWARAVTRFSTISGALSLASHELKSLKSVPREKIASEEPSQSSRITRTRSLIMLGQRIDFSFQTGPRYLKGKGLPVYALANASEGELTRHVAHAGEKVMEPFGLRRIRVRIQWPYPRGGEVSRMVYEEWIKVELHMSRVQLAMSVARVFRTFFEKHRVVLTTLPDYTWLLRPDGYHRVWLTGLERTENNVFEADLRYVKDYPDPQP</sequence>
<evidence type="ECO:0000313" key="2">
    <source>
        <dbReference type="EMBL" id="CDO68108.1"/>
    </source>
</evidence>
<comment type="caution">
    <text evidence="2">The sequence shown here is derived from an EMBL/GenBank/DDBJ whole genome shotgun (WGS) entry which is preliminary data.</text>
</comment>
<dbReference type="Proteomes" id="UP000029665">
    <property type="component" value="Unassembled WGS sequence"/>
</dbReference>
<name>A0A060S6U2_PYCCI</name>
<feature type="compositionally biased region" description="Low complexity" evidence="1">
    <location>
        <begin position="12"/>
        <end position="33"/>
    </location>
</feature>
<dbReference type="HOGENOM" id="CLU_1125023_0_0_1"/>
<proteinExistence type="predicted"/>
<dbReference type="OrthoDB" id="2738024at2759"/>
<evidence type="ECO:0000256" key="1">
    <source>
        <dbReference type="SAM" id="MobiDB-lite"/>
    </source>
</evidence>
<accession>A0A060S6U2</accession>
<feature type="region of interest" description="Disordered" evidence="1">
    <location>
        <begin position="1"/>
        <end position="41"/>
    </location>
</feature>
<gene>
    <name evidence="2" type="ORF">BN946_scf185044.g16</name>
</gene>
<protein>
    <submittedName>
        <fullName evidence="2">Uncharacterized protein</fullName>
    </submittedName>
</protein>
<dbReference type="EMBL" id="CCBP010000003">
    <property type="protein sequence ID" value="CDO68108.1"/>
    <property type="molecule type" value="Genomic_DNA"/>
</dbReference>
<organism evidence="2 3">
    <name type="scientific">Pycnoporus cinnabarinus</name>
    <name type="common">Cinnabar-red polypore</name>
    <name type="synonym">Trametes cinnabarina</name>
    <dbReference type="NCBI Taxonomy" id="5643"/>
    <lineage>
        <taxon>Eukaryota</taxon>
        <taxon>Fungi</taxon>
        <taxon>Dikarya</taxon>
        <taxon>Basidiomycota</taxon>
        <taxon>Agaricomycotina</taxon>
        <taxon>Agaricomycetes</taxon>
        <taxon>Polyporales</taxon>
        <taxon>Polyporaceae</taxon>
        <taxon>Trametes</taxon>
    </lineage>
</organism>
<dbReference type="OMA" id="RIRIQWP"/>
<dbReference type="AlphaFoldDB" id="A0A060S6U2"/>
<reference evidence="2" key="1">
    <citation type="submission" date="2014-01" db="EMBL/GenBank/DDBJ databases">
        <title>The genome of the white-rot fungus Pycnoporus cinnabarinus: a basidiomycete model with a versatile arsenal for lignocellulosic biomass breakdown.</title>
        <authorList>
            <person name="Levasseur A."/>
            <person name="Lomascolo A."/>
            <person name="Ruiz-Duenas F.J."/>
            <person name="Uzan E."/>
            <person name="Piumi F."/>
            <person name="Kues U."/>
            <person name="Ram A.F.J."/>
            <person name="Murat C."/>
            <person name="Haon M."/>
            <person name="Benoit I."/>
            <person name="Arfi Y."/>
            <person name="Chevret D."/>
            <person name="Drula E."/>
            <person name="Kwon M.J."/>
            <person name="Gouret P."/>
            <person name="Lesage-Meessen L."/>
            <person name="Lombard V."/>
            <person name="Mariette J."/>
            <person name="Noirot C."/>
            <person name="Park J."/>
            <person name="Patyshakuliyeva A."/>
            <person name="Wieneger R.A.B."/>
            <person name="Wosten H.A.B."/>
            <person name="Martin F."/>
            <person name="Coutinho P.M."/>
            <person name="de Vries R."/>
            <person name="Martinez A.T."/>
            <person name="Klopp C."/>
            <person name="Pontarotti P."/>
            <person name="Henrissat B."/>
            <person name="Record E."/>
        </authorList>
    </citation>
    <scope>NUCLEOTIDE SEQUENCE [LARGE SCALE GENOMIC DNA]</scope>
    <source>
        <strain evidence="2">BRFM137</strain>
    </source>
</reference>
<feature type="compositionally biased region" description="Basic residues" evidence="1">
    <location>
        <begin position="1"/>
        <end position="11"/>
    </location>
</feature>
<evidence type="ECO:0000313" key="3">
    <source>
        <dbReference type="Proteomes" id="UP000029665"/>
    </source>
</evidence>
<keyword evidence="3" id="KW-1185">Reference proteome</keyword>